<evidence type="ECO:0000259" key="1">
    <source>
        <dbReference type="Pfam" id="PF00501"/>
    </source>
</evidence>
<proteinExistence type="predicted"/>
<dbReference type="PANTHER" id="PTHR45527:SF1">
    <property type="entry name" value="FATTY ACID SYNTHASE"/>
    <property type="match status" value="1"/>
</dbReference>
<evidence type="ECO:0000313" key="4">
    <source>
        <dbReference type="Proteomes" id="UP001595690"/>
    </source>
</evidence>
<dbReference type="CDD" id="cd12117">
    <property type="entry name" value="A_NRPS_Srf_like"/>
    <property type="match status" value="1"/>
</dbReference>
<dbReference type="Pfam" id="PF13193">
    <property type="entry name" value="AMP-binding_C"/>
    <property type="match status" value="1"/>
</dbReference>
<evidence type="ECO:0000259" key="2">
    <source>
        <dbReference type="Pfam" id="PF13193"/>
    </source>
</evidence>
<protein>
    <submittedName>
        <fullName evidence="3">Amino acid adenylation domain-containing protein</fullName>
    </submittedName>
</protein>
<dbReference type="InterPro" id="IPR000873">
    <property type="entry name" value="AMP-dep_synth/lig_dom"/>
</dbReference>
<dbReference type="PANTHER" id="PTHR45527">
    <property type="entry name" value="NONRIBOSOMAL PEPTIDE SYNTHETASE"/>
    <property type="match status" value="1"/>
</dbReference>
<dbReference type="InterPro" id="IPR025110">
    <property type="entry name" value="AMP-bd_C"/>
</dbReference>
<dbReference type="Proteomes" id="UP001595690">
    <property type="component" value="Unassembled WGS sequence"/>
</dbReference>
<comment type="caution">
    <text evidence="3">The sequence shown here is derived from an EMBL/GenBank/DDBJ whole genome shotgun (WGS) entry which is preliminary data.</text>
</comment>
<dbReference type="Gene3D" id="3.40.50.980">
    <property type="match status" value="2"/>
</dbReference>
<dbReference type="PROSITE" id="PS00455">
    <property type="entry name" value="AMP_BINDING"/>
    <property type="match status" value="1"/>
</dbReference>
<sequence length="508" mass="54750">MSDQFFEEGPRTAYPRDSTLPAQVLAQAALTPDAHAVHYDGRTLTYRELVGYAGRVSESLRAAGVRRGGVVAVLDRPSLRMIVVFLAILQAGSAYLPLDESNPHERNLFMVRDSGASLILAEDVEGFPEAVRLSEVDAMLNAPLGEEEPRDLAPGATAVDAAYVMYTSGSTGTPKGIAIPHRAITRLVVGTDYVDLGRDDVIAQASNASFDAATFEIWGALLNGGLLVGLPKEQLLISHELKGFLDEHRVTTLFLTAAVFHLHATESPDLLGGLRNLLVGGDVMDARISLALLEAGPPQRLLNAYGPTEATTFSTAHVVDRVSAASTALPIGRPLANTLVRILDGTRRVAPGEVGELHIGGDGLALGYVNRPSLTAERFVADPWCAGGRLYRTGDLARWTSDGQIEFLGRADGQTKLRGYRIELGEIEAVLRGHELVRDAVVIVEGEGEARRLIAYVAVRNPIGTTELRRHLVRVLPEHMVPARLIELPSLPLNANGKVDRVRISELH</sequence>
<reference evidence="4" key="1">
    <citation type="journal article" date="2019" name="Int. J. Syst. Evol. Microbiol.">
        <title>The Global Catalogue of Microorganisms (GCM) 10K type strain sequencing project: providing services to taxonomists for standard genome sequencing and annotation.</title>
        <authorList>
            <consortium name="The Broad Institute Genomics Platform"/>
            <consortium name="The Broad Institute Genome Sequencing Center for Infectious Disease"/>
            <person name="Wu L."/>
            <person name="Ma J."/>
        </authorList>
    </citation>
    <scope>NUCLEOTIDE SEQUENCE [LARGE SCALE GENOMIC DNA]</scope>
    <source>
        <strain evidence="4">CGMCC 4.7405</strain>
    </source>
</reference>
<accession>A0ABV8BLB9</accession>
<dbReference type="EMBL" id="JBHRZI010000008">
    <property type="protein sequence ID" value="MFC3890927.1"/>
    <property type="molecule type" value="Genomic_DNA"/>
</dbReference>
<dbReference type="SUPFAM" id="SSF56801">
    <property type="entry name" value="Acetyl-CoA synthetase-like"/>
    <property type="match status" value="1"/>
</dbReference>
<name>A0ABV8BLB9_9PSEU</name>
<keyword evidence="4" id="KW-1185">Reference proteome</keyword>
<dbReference type="InterPro" id="IPR010071">
    <property type="entry name" value="AA_adenyl_dom"/>
</dbReference>
<dbReference type="Pfam" id="PF00501">
    <property type="entry name" value="AMP-binding"/>
    <property type="match status" value="1"/>
</dbReference>
<dbReference type="NCBIfam" id="TIGR01733">
    <property type="entry name" value="AA-adenyl-dom"/>
    <property type="match status" value="1"/>
</dbReference>
<dbReference type="RefSeq" id="WP_382369728.1">
    <property type="nucleotide sequence ID" value="NZ_JBHRZI010000008.1"/>
</dbReference>
<dbReference type="InterPro" id="IPR020845">
    <property type="entry name" value="AMP-binding_CS"/>
</dbReference>
<evidence type="ECO:0000313" key="3">
    <source>
        <dbReference type="EMBL" id="MFC3890927.1"/>
    </source>
</evidence>
<feature type="domain" description="AMP-dependent synthetase/ligase" evidence="1">
    <location>
        <begin position="26"/>
        <end position="368"/>
    </location>
</feature>
<dbReference type="Gene3D" id="2.30.38.10">
    <property type="entry name" value="Luciferase, Domain 3"/>
    <property type="match status" value="1"/>
</dbReference>
<dbReference type="Gene3D" id="3.30.300.30">
    <property type="match status" value="1"/>
</dbReference>
<dbReference type="InterPro" id="IPR045851">
    <property type="entry name" value="AMP-bd_C_sf"/>
</dbReference>
<gene>
    <name evidence="3" type="ORF">ACFOWZ_05530</name>
</gene>
<feature type="domain" description="AMP-binding enzyme C-terminal" evidence="2">
    <location>
        <begin position="426"/>
        <end position="498"/>
    </location>
</feature>
<organism evidence="3 4">
    <name type="scientific">Lentzea rhizosphaerae</name>
    <dbReference type="NCBI Taxonomy" id="2041025"/>
    <lineage>
        <taxon>Bacteria</taxon>
        <taxon>Bacillati</taxon>
        <taxon>Actinomycetota</taxon>
        <taxon>Actinomycetes</taxon>
        <taxon>Pseudonocardiales</taxon>
        <taxon>Pseudonocardiaceae</taxon>
        <taxon>Lentzea</taxon>
    </lineage>
</organism>